<dbReference type="Proteomes" id="UP001055149">
    <property type="component" value="Unassembled WGS sequence"/>
</dbReference>
<evidence type="ECO:0008006" key="3">
    <source>
        <dbReference type="Google" id="ProtNLM"/>
    </source>
</evidence>
<gene>
    <name evidence="1" type="ORF">LPAF129_04200</name>
</gene>
<comment type="caution">
    <text evidence="1">The sequence shown here is derived from an EMBL/GenBank/DDBJ whole genome shotgun (WGS) entry which is preliminary data.</text>
</comment>
<organism evidence="1 2">
    <name type="scientific">Ligilactobacillus pabuli</name>
    <dbReference type="NCBI Taxonomy" id="2886039"/>
    <lineage>
        <taxon>Bacteria</taxon>
        <taxon>Bacillati</taxon>
        <taxon>Bacillota</taxon>
        <taxon>Bacilli</taxon>
        <taxon>Lactobacillales</taxon>
        <taxon>Lactobacillaceae</taxon>
        <taxon>Ligilactobacillus</taxon>
    </lineage>
</organism>
<protein>
    <recommendedName>
        <fullName evidence="3">Phage tail protein</fullName>
    </recommendedName>
</protein>
<name>A0ABQ5JFE1_9LACO</name>
<dbReference type="RefSeq" id="WP_244054512.1">
    <property type="nucleotide sequence ID" value="NZ_BQXH01000003.1"/>
</dbReference>
<dbReference type="EMBL" id="BQXH01000003">
    <property type="protein sequence ID" value="GKS80735.1"/>
    <property type="molecule type" value="Genomic_DNA"/>
</dbReference>
<evidence type="ECO:0000313" key="1">
    <source>
        <dbReference type="EMBL" id="GKS80735.1"/>
    </source>
</evidence>
<sequence>MEYGFHDLCISKILDQNENITEGFEFGSFNSTENSLWLVTRDAPTPDEFEVLETVPGMQGSYDFSDLGTGERFFQNREVSYQCLFISQEYIDRKTIEHELKRKLMPLGIQNLYDSHMPVHHWQGKCKSVSVDDDAKYGKLTVTVTFSCYPFAISNYAEGDDLWDDVYFPDWTFSEQKYSVNGFKIINVLNSGSKSVQADLKISGTVRIEGDVVAGKATLKRGLNSFQIIGNGTIEFIFYREEMF</sequence>
<proteinExistence type="predicted"/>
<reference evidence="1" key="1">
    <citation type="journal article" date="2022" name="Int. J. Syst. Evol. Microbiol.">
        <title>A novel species of lactic acid bacteria, Ligilactobacillus pabuli sp. nov., isolated from alfalfa silage.</title>
        <authorList>
            <person name="Tohno M."/>
            <person name="Tanizawa Y."/>
            <person name="Sawada H."/>
            <person name="Sakamoto M."/>
            <person name="Ohkuma M."/>
            <person name="Kobayashi H."/>
        </authorList>
    </citation>
    <scope>NUCLEOTIDE SEQUENCE</scope>
    <source>
        <strain evidence="1">AF129</strain>
    </source>
</reference>
<accession>A0ABQ5JFE1</accession>
<evidence type="ECO:0000313" key="2">
    <source>
        <dbReference type="Proteomes" id="UP001055149"/>
    </source>
</evidence>
<keyword evidence="2" id="KW-1185">Reference proteome</keyword>